<dbReference type="AlphaFoldDB" id="A0A9Q1LRA9"/>
<gene>
    <name evidence="2" type="ORF">K7X08_032513</name>
</gene>
<feature type="region of interest" description="Disordered" evidence="1">
    <location>
        <begin position="97"/>
        <end position="120"/>
    </location>
</feature>
<evidence type="ECO:0000256" key="1">
    <source>
        <dbReference type="SAM" id="MobiDB-lite"/>
    </source>
</evidence>
<evidence type="ECO:0000313" key="2">
    <source>
        <dbReference type="EMBL" id="KAJ8540526.1"/>
    </source>
</evidence>
<accession>A0A9Q1LRA9</accession>
<evidence type="ECO:0000313" key="3">
    <source>
        <dbReference type="Proteomes" id="UP001152561"/>
    </source>
</evidence>
<feature type="compositionally biased region" description="Basic and acidic residues" evidence="1">
    <location>
        <begin position="108"/>
        <end position="120"/>
    </location>
</feature>
<dbReference type="Proteomes" id="UP001152561">
    <property type="component" value="Unassembled WGS sequence"/>
</dbReference>
<comment type="caution">
    <text evidence="2">The sequence shown here is derived from an EMBL/GenBank/DDBJ whole genome shotgun (WGS) entry which is preliminary data.</text>
</comment>
<dbReference type="EMBL" id="JAJAGQ010000016">
    <property type="protein sequence ID" value="KAJ8540526.1"/>
    <property type="molecule type" value="Genomic_DNA"/>
</dbReference>
<protein>
    <submittedName>
        <fullName evidence="2">Uncharacterized protein</fullName>
    </submittedName>
</protein>
<reference evidence="3" key="1">
    <citation type="journal article" date="2023" name="Proc. Natl. Acad. Sci. U.S.A.">
        <title>Genomic and structural basis for evolution of tropane alkaloid biosynthesis.</title>
        <authorList>
            <person name="Wanga Y.-J."/>
            <person name="Taina T."/>
            <person name="Yua J.-Y."/>
            <person name="Lia J."/>
            <person name="Xua B."/>
            <person name="Chenc J."/>
            <person name="D'Auriad J.C."/>
            <person name="Huanga J.-P."/>
            <person name="Huanga S.-X."/>
        </authorList>
    </citation>
    <scope>NUCLEOTIDE SEQUENCE [LARGE SCALE GENOMIC DNA]</scope>
    <source>
        <strain evidence="3">cv. KIB-2019</strain>
    </source>
</reference>
<organism evidence="2 3">
    <name type="scientific">Anisodus acutangulus</name>
    <dbReference type="NCBI Taxonomy" id="402998"/>
    <lineage>
        <taxon>Eukaryota</taxon>
        <taxon>Viridiplantae</taxon>
        <taxon>Streptophyta</taxon>
        <taxon>Embryophyta</taxon>
        <taxon>Tracheophyta</taxon>
        <taxon>Spermatophyta</taxon>
        <taxon>Magnoliopsida</taxon>
        <taxon>eudicotyledons</taxon>
        <taxon>Gunneridae</taxon>
        <taxon>Pentapetalae</taxon>
        <taxon>asterids</taxon>
        <taxon>lamiids</taxon>
        <taxon>Solanales</taxon>
        <taxon>Solanaceae</taxon>
        <taxon>Solanoideae</taxon>
        <taxon>Hyoscyameae</taxon>
        <taxon>Anisodus</taxon>
    </lineage>
</organism>
<keyword evidence="3" id="KW-1185">Reference proteome</keyword>
<name>A0A9Q1LRA9_9SOLA</name>
<proteinExistence type="predicted"/>
<sequence>MSKIMKVVQFSNGEEINNNDISTKEKSVSKVKENNVQKGDIDLAVSVDYIEKTMSGGHNSTEVAVEDLEEDHVFQKKLIHIQEEDVSKEIHNSLAKHIEDQANPDMLATKDNRVEELRDK</sequence>